<proteinExistence type="predicted"/>
<gene>
    <name evidence="2" type="ORF">PDMSB3_1661</name>
</gene>
<dbReference type="EMBL" id="LR699553">
    <property type="protein sequence ID" value="VVD28117.1"/>
    <property type="molecule type" value="Genomic_DNA"/>
</dbReference>
<dbReference type="AlphaFoldDB" id="A0A5Q4ZCC3"/>
<evidence type="ECO:0000313" key="3">
    <source>
        <dbReference type="Proteomes" id="UP000325811"/>
    </source>
</evidence>
<accession>A0A5Q4ZCC3</accession>
<reference evidence="2 3" key="1">
    <citation type="submission" date="2019-08" db="EMBL/GenBank/DDBJ databases">
        <authorList>
            <person name="Herpell B J."/>
        </authorList>
    </citation>
    <scope>NUCLEOTIDE SEQUENCE [LARGE SCALE GENOMIC DNA]</scope>
    <source>
        <strain evidence="3">Msb3</strain>
    </source>
</reference>
<keyword evidence="3" id="KW-1185">Reference proteome</keyword>
<evidence type="ECO:0000313" key="2">
    <source>
        <dbReference type="EMBL" id="VVD28117.1"/>
    </source>
</evidence>
<name>A0A5Q4ZCC3_9BURK</name>
<keyword evidence="1" id="KW-1133">Transmembrane helix</keyword>
<dbReference type="RefSeq" id="WP_011487826.1">
    <property type="nucleotide sequence ID" value="NZ_LR699553.1"/>
</dbReference>
<sequence>MKPFFQTTLSPSAGAVVIGLLIVGVIVVFVLLPAISRIADRSAGQLIAQARVIASFGQSAFRSGGAFYRFSVYEQHLVVCFITARSYSYKDVRLVQEKYVQRGKLTVDLEGIRVVLWGNAESLERLATGLSERIANQ</sequence>
<organism evidence="2 3">
    <name type="scientific">Paraburkholderia dioscoreae</name>
    <dbReference type="NCBI Taxonomy" id="2604047"/>
    <lineage>
        <taxon>Bacteria</taxon>
        <taxon>Pseudomonadati</taxon>
        <taxon>Pseudomonadota</taxon>
        <taxon>Betaproteobacteria</taxon>
        <taxon>Burkholderiales</taxon>
        <taxon>Burkholderiaceae</taxon>
        <taxon>Paraburkholderia</taxon>
    </lineage>
</organism>
<dbReference type="Proteomes" id="UP000325811">
    <property type="component" value="Chromosome I"/>
</dbReference>
<protein>
    <submittedName>
        <fullName evidence="2">Uncharacterized protein</fullName>
    </submittedName>
</protein>
<evidence type="ECO:0000256" key="1">
    <source>
        <dbReference type="SAM" id="Phobius"/>
    </source>
</evidence>
<keyword evidence="1" id="KW-0812">Transmembrane</keyword>
<dbReference type="KEGG" id="pdio:PDMSB3_1661"/>
<keyword evidence="1" id="KW-0472">Membrane</keyword>
<feature type="transmembrane region" description="Helical" evidence="1">
    <location>
        <begin position="12"/>
        <end position="32"/>
    </location>
</feature>